<gene>
    <name evidence="2" type="ORF">PAECIP111802_07259</name>
</gene>
<organism evidence="2 3">
    <name type="scientific">Paenibacillus allorhizosphaerae</name>
    <dbReference type="NCBI Taxonomy" id="2849866"/>
    <lineage>
        <taxon>Bacteria</taxon>
        <taxon>Bacillati</taxon>
        <taxon>Bacillota</taxon>
        <taxon>Bacilli</taxon>
        <taxon>Bacillales</taxon>
        <taxon>Paenibacillaceae</taxon>
        <taxon>Paenibacillus</taxon>
    </lineage>
</organism>
<keyword evidence="3" id="KW-1185">Reference proteome</keyword>
<dbReference type="RefSeq" id="WP_218103373.1">
    <property type="nucleotide sequence ID" value="NZ_CAJVCE010000053.1"/>
</dbReference>
<reference evidence="2 3" key="1">
    <citation type="submission" date="2021-06" db="EMBL/GenBank/DDBJ databases">
        <authorList>
            <person name="Criscuolo A."/>
        </authorList>
    </citation>
    <scope>NUCLEOTIDE SEQUENCE [LARGE SCALE GENOMIC DNA]</scope>
    <source>
        <strain evidence="3">CIP 111802</strain>
    </source>
</reference>
<feature type="transmembrane region" description="Helical" evidence="1">
    <location>
        <begin position="9"/>
        <end position="29"/>
    </location>
</feature>
<dbReference type="EMBL" id="CAJVCE010000053">
    <property type="protein sequence ID" value="CAG7659004.1"/>
    <property type="molecule type" value="Genomic_DNA"/>
</dbReference>
<keyword evidence="1" id="KW-1133">Transmembrane helix</keyword>
<proteinExistence type="predicted"/>
<evidence type="ECO:0000313" key="2">
    <source>
        <dbReference type="EMBL" id="CAG7659004.1"/>
    </source>
</evidence>
<dbReference type="Proteomes" id="UP000730618">
    <property type="component" value="Unassembled WGS sequence"/>
</dbReference>
<comment type="caution">
    <text evidence="2">The sequence shown here is derived from an EMBL/GenBank/DDBJ whole genome shotgun (WGS) entry which is preliminary data.</text>
</comment>
<evidence type="ECO:0000256" key="1">
    <source>
        <dbReference type="SAM" id="Phobius"/>
    </source>
</evidence>
<sequence>MNQLLVKSVGYLGLLLCIMFLLYKVTLFWNPIGIQKQTVSFLKAVQEQNYDRAAELFGWEGQKTAGSKESAWKQLAEEEGVRLLSFSNVRAEYDDGCYCTGHADLVFEVNESPMQVRAVITYGVGARPKQICAVTPSGMQGGSISQIAAWNSLACGNSSF</sequence>
<protein>
    <submittedName>
        <fullName evidence="2">Uncharacterized protein</fullName>
    </submittedName>
</protein>
<evidence type="ECO:0000313" key="3">
    <source>
        <dbReference type="Proteomes" id="UP000730618"/>
    </source>
</evidence>
<accession>A0ABM8VUL1</accession>
<name>A0ABM8VUL1_9BACL</name>
<keyword evidence="1" id="KW-0812">Transmembrane</keyword>
<keyword evidence="1" id="KW-0472">Membrane</keyword>